<feature type="region of interest" description="Disordered" evidence="1">
    <location>
        <begin position="26"/>
        <end position="59"/>
    </location>
</feature>
<evidence type="ECO:0000313" key="3">
    <source>
        <dbReference type="Proteomes" id="UP000765509"/>
    </source>
</evidence>
<name>A0A9Q3KTQ9_9BASI</name>
<evidence type="ECO:0000256" key="1">
    <source>
        <dbReference type="SAM" id="MobiDB-lite"/>
    </source>
</evidence>
<gene>
    <name evidence="2" type="ORF">O181_126617</name>
</gene>
<sequence>MLKENKHFKLPLNLYPVLNNDDHLAQGENMQDESKSKSLTHSTQKPNQALKPNFNDKSGSRKRLMDMFAPTYANLVGSWQKACEASDNACLEWDKERWHEEKVRNMENQHFEEAKLQKKMKLDEKQHNKKYEFEKEK</sequence>
<feature type="compositionally biased region" description="Polar residues" evidence="1">
    <location>
        <begin position="37"/>
        <end position="47"/>
    </location>
</feature>
<accession>A0A9Q3KTQ9</accession>
<dbReference type="AlphaFoldDB" id="A0A9Q3KTQ9"/>
<reference evidence="2" key="1">
    <citation type="submission" date="2021-03" db="EMBL/GenBank/DDBJ databases">
        <title>Draft genome sequence of rust myrtle Austropuccinia psidii MF-1, a brazilian biotype.</title>
        <authorList>
            <person name="Quecine M.C."/>
            <person name="Pachon D.M.R."/>
            <person name="Bonatelli M.L."/>
            <person name="Correr F.H."/>
            <person name="Franceschini L.M."/>
            <person name="Leite T.F."/>
            <person name="Margarido G.R.A."/>
            <person name="Almeida C.A."/>
            <person name="Ferrarezi J.A."/>
            <person name="Labate C.A."/>
        </authorList>
    </citation>
    <scope>NUCLEOTIDE SEQUENCE</scope>
    <source>
        <strain evidence="2">MF-1</strain>
    </source>
</reference>
<dbReference type="Proteomes" id="UP000765509">
    <property type="component" value="Unassembled WGS sequence"/>
</dbReference>
<keyword evidence="3" id="KW-1185">Reference proteome</keyword>
<dbReference type="EMBL" id="AVOT02125333">
    <property type="protein sequence ID" value="MBW0586902.1"/>
    <property type="molecule type" value="Genomic_DNA"/>
</dbReference>
<organism evidence="2 3">
    <name type="scientific">Austropuccinia psidii MF-1</name>
    <dbReference type="NCBI Taxonomy" id="1389203"/>
    <lineage>
        <taxon>Eukaryota</taxon>
        <taxon>Fungi</taxon>
        <taxon>Dikarya</taxon>
        <taxon>Basidiomycota</taxon>
        <taxon>Pucciniomycotina</taxon>
        <taxon>Pucciniomycetes</taxon>
        <taxon>Pucciniales</taxon>
        <taxon>Sphaerophragmiaceae</taxon>
        <taxon>Austropuccinia</taxon>
    </lineage>
</organism>
<proteinExistence type="predicted"/>
<protein>
    <submittedName>
        <fullName evidence="2">Uncharacterized protein</fullName>
    </submittedName>
</protein>
<evidence type="ECO:0000313" key="2">
    <source>
        <dbReference type="EMBL" id="MBW0586902.1"/>
    </source>
</evidence>
<comment type="caution">
    <text evidence="2">The sequence shown here is derived from an EMBL/GenBank/DDBJ whole genome shotgun (WGS) entry which is preliminary data.</text>
</comment>